<keyword evidence="1 4" id="KW-0732">Signal</keyword>
<dbReference type="Pfam" id="PF05426">
    <property type="entry name" value="Alginate_lyase"/>
    <property type="match status" value="1"/>
</dbReference>
<evidence type="ECO:0000313" key="6">
    <source>
        <dbReference type="EMBL" id="MEC5385940.1"/>
    </source>
</evidence>
<keyword evidence="7" id="KW-1185">Reference proteome</keyword>
<evidence type="ECO:0000259" key="5">
    <source>
        <dbReference type="Pfam" id="PF05426"/>
    </source>
</evidence>
<dbReference type="InterPro" id="IPR008929">
    <property type="entry name" value="Chondroitin_lyas"/>
</dbReference>
<dbReference type="PROSITE" id="PS51257">
    <property type="entry name" value="PROKAR_LIPOPROTEIN"/>
    <property type="match status" value="1"/>
</dbReference>
<feature type="signal peptide" evidence="4">
    <location>
        <begin position="1"/>
        <end position="21"/>
    </location>
</feature>
<dbReference type="RefSeq" id="WP_327598884.1">
    <property type="nucleotide sequence ID" value="NZ_JAYXHS010000001.1"/>
</dbReference>
<dbReference type="InterPro" id="IPR008397">
    <property type="entry name" value="Alginate_lyase_dom"/>
</dbReference>
<comment type="caution">
    <text evidence="6">The sequence shown here is derived from an EMBL/GenBank/DDBJ whole genome shotgun (WGS) entry which is preliminary data.</text>
</comment>
<protein>
    <submittedName>
        <fullName evidence="6">Alginate lyase family protein</fullName>
    </submittedName>
</protein>
<keyword evidence="2 6" id="KW-0456">Lyase</keyword>
<name>A0ABU6K3X6_9RHOO</name>
<evidence type="ECO:0000256" key="2">
    <source>
        <dbReference type="ARBA" id="ARBA00023239"/>
    </source>
</evidence>
<gene>
    <name evidence="6" type="ORF">VVD49_09405</name>
</gene>
<dbReference type="GO" id="GO:0016829">
    <property type="term" value="F:lyase activity"/>
    <property type="evidence" value="ECO:0007669"/>
    <property type="project" value="UniProtKB-KW"/>
</dbReference>
<feature type="domain" description="Alginate lyase" evidence="5">
    <location>
        <begin position="33"/>
        <end position="270"/>
    </location>
</feature>
<dbReference type="Proteomes" id="UP001331561">
    <property type="component" value="Unassembled WGS sequence"/>
</dbReference>
<sequence length="332" mass="36913">MRSLSILLFCLGFGCHPSAMAAGCPAAPAPVRDIRANSYYSDAAGSVVDKALHETYERNIGPIVEFHRKVLAMADEYVAKGDRETALCAVGWLRHWASNGALLGEIVNERGYQANYIQKWTLGGLAMAQYKVRDLLTADDHKLLDPWLHAQALRALDFWKNPKHQHNNHYYWVAMAVMATSVATRDEALWDTARAMYDEGLSHIAADGSLEAEMARAGMALHYHNYALMPLSTIAELSRARGENWYTRGDGALFRLASLVADGLLDPSWFAQKTGKAQKVPEGGNLSWTVWMADMPLRNADKVKELARRGPFMNSQMGGNPEMTCKSVKPEW</sequence>
<feature type="chain" id="PRO_5046788464" evidence="4">
    <location>
        <begin position="22"/>
        <end position="332"/>
    </location>
</feature>
<feature type="region of interest" description="Disordered" evidence="3">
    <location>
        <begin position="311"/>
        <end position="332"/>
    </location>
</feature>
<reference evidence="6 7" key="1">
    <citation type="submission" date="2024-01" db="EMBL/GenBank/DDBJ databases">
        <title>Uliginosibacterium soil sp. nov.</title>
        <authorList>
            <person name="Lv Y."/>
        </authorList>
    </citation>
    <scope>NUCLEOTIDE SEQUENCE [LARGE SCALE GENOMIC DNA]</scope>
    <source>
        <strain evidence="6 7">H3</strain>
    </source>
</reference>
<evidence type="ECO:0000256" key="4">
    <source>
        <dbReference type="SAM" id="SignalP"/>
    </source>
</evidence>
<dbReference type="Gene3D" id="1.50.10.100">
    <property type="entry name" value="Chondroitin AC/alginate lyase"/>
    <property type="match status" value="1"/>
</dbReference>
<organism evidence="6 7">
    <name type="scientific">Uliginosibacterium silvisoli</name>
    <dbReference type="NCBI Taxonomy" id="3114758"/>
    <lineage>
        <taxon>Bacteria</taxon>
        <taxon>Pseudomonadati</taxon>
        <taxon>Pseudomonadota</taxon>
        <taxon>Betaproteobacteria</taxon>
        <taxon>Rhodocyclales</taxon>
        <taxon>Zoogloeaceae</taxon>
        <taxon>Uliginosibacterium</taxon>
    </lineage>
</organism>
<evidence type="ECO:0000256" key="1">
    <source>
        <dbReference type="ARBA" id="ARBA00022729"/>
    </source>
</evidence>
<dbReference type="SUPFAM" id="SSF48230">
    <property type="entry name" value="Chondroitin AC/alginate lyase"/>
    <property type="match status" value="1"/>
</dbReference>
<dbReference type="EMBL" id="JAYXHS010000001">
    <property type="protein sequence ID" value="MEC5385940.1"/>
    <property type="molecule type" value="Genomic_DNA"/>
</dbReference>
<evidence type="ECO:0000256" key="3">
    <source>
        <dbReference type="SAM" id="MobiDB-lite"/>
    </source>
</evidence>
<accession>A0ABU6K3X6</accession>
<proteinExistence type="predicted"/>
<evidence type="ECO:0000313" key="7">
    <source>
        <dbReference type="Proteomes" id="UP001331561"/>
    </source>
</evidence>